<protein>
    <submittedName>
        <fullName evidence="4">Stage II sporulation protein E</fullName>
    </submittedName>
</protein>
<sequence>MLKRSGGFSLGLSMAEMSDKLRGSASERFARNRFVQALAARKWAFLLVGMAVLLGRAMILEQLAPFAVAYFAVIYFVRGDLLPWVGAGLFAGSLFAVHPETGLIVTELIVFLLIQKGVEKFERSDISNAPVMVFLTTFLVQLFTALVHSGLTWYAVMMVAVEAVLSLVLTLIFVQALPVFTVTRKSYHLKHEEIICLIIVLASVMTGTVGWQAGPVTLEHVLSRYLILLFALVGGAPLGASVGVITGLILSLADANAVYQMSLLAFSGMLAGLLKEGKRPAVAFGMLVGSSILSFYIGSGANVISSTWESLAAIVLFMLTPRSIVQVMAKYVPGTQENLKSQQDYVRRVRDLTASRVEQFSEVFRQLARSFKQVTVDSQAVRREEEVGHFMNEVAARTCESCWKKKQCWEDKFYATYKYMTDMMTEIEVRDAASKDGTAAGSMTKKDIRPEWKSLCVRTDKVLEVMKQQYSQYKNDQHWKKQIVDSRELVADQLSGVSQVMEDLAKEIKREGQELFVQEEQIRSALEELGLSIHSIDIISLDEGNVEIEIIHQYTKGFDECRKIIAPMLSEILGEHIAVKREEHLPKGEGYSTVVFGSAKEYEIETGIAGTAKGGDLLSGDSFSTVELGNGKFAVALSDGMGNGERARAESQAALTILQQLLQSGMDERLAIKSVNSVLMLRSTDEIFATVDLALIDQYNAKTTFLKIGSTPSFIKRDKEVLVISANNLPVGIVQELDIDLVSLQLEPGDTLVMMTDGVYDAPGHAVNKELWMKRMVLEIEADTPQEFADLLLERIVRYQQGDIQDDMTVVVARIEKYRPEWATFRWPGLQRIERPRTVS</sequence>
<dbReference type="SMART" id="SM00332">
    <property type="entry name" value="PP2Cc"/>
    <property type="match status" value="1"/>
</dbReference>
<feature type="transmembrane region" description="Helical" evidence="2">
    <location>
        <begin position="194"/>
        <end position="213"/>
    </location>
</feature>
<feature type="transmembrane region" description="Helical" evidence="2">
    <location>
        <begin position="126"/>
        <end position="147"/>
    </location>
</feature>
<evidence type="ECO:0000256" key="2">
    <source>
        <dbReference type="SAM" id="Phobius"/>
    </source>
</evidence>
<dbReference type="Pfam" id="PF19732">
    <property type="entry name" value="SpoIIE_N"/>
    <property type="match status" value="1"/>
</dbReference>
<feature type="transmembrane region" description="Helical" evidence="2">
    <location>
        <begin position="88"/>
        <end position="114"/>
    </location>
</feature>
<comment type="caution">
    <text evidence="4">The sequence shown here is derived from an EMBL/GenBank/DDBJ whole genome shotgun (WGS) entry which is preliminary data.</text>
</comment>
<dbReference type="NCBIfam" id="TIGR02865">
    <property type="entry name" value="spore_II_E"/>
    <property type="match status" value="1"/>
</dbReference>
<keyword evidence="2" id="KW-0472">Membrane</keyword>
<feature type="transmembrane region" description="Helical" evidence="2">
    <location>
        <begin position="225"/>
        <end position="250"/>
    </location>
</feature>
<feature type="transmembrane region" description="Helical" evidence="2">
    <location>
        <begin position="153"/>
        <end position="182"/>
    </location>
</feature>
<proteinExistence type="predicted"/>
<dbReference type="SUPFAM" id="SSF81606">
    <property type="entry name" value="PP2C-like"/>
    <property type="match status" value="1"/>
</dbReference>
<keyword evidence="2" id="KW-1133">Transmembrane helix</keyword>
<evidence type="ECO:0000313" key="5">
    <source>
        <dbReference type="Proteomes" id="UP000031967"/>
    </source>
</evidence>
<keyword evidence="5" id="KW-1185">Reference proteome</keyword>
<dbReference type="InterPro" id="IPR001932">
    <property type="entry name" value="PPM-type_phosphatase-like_dom"/>
</dbReference>
<dbReference type="PROSITE" id="PS51746">
    <property type="entry name" value="PPM_2"/>
    <property type="match status" value="1"/>
</dbReference>
<dbReference type="InterPro" id="IPR036457">
    <property type="entry name" value="PPM-type-like_dom_sf"/>
</dbReference>
<dbReference type="InterPro" id="IPR045768">
    <property type="entry name" value="SpoIIE_N"/>
</dbReference>
<dbReference type="PANTHER" id="PTHR43156:SF2">
    <property type="entry name" value="STAGE II SPORULATION PROTEIN E"/>
    <property type="match status" value="1"/>
</dbReference>
<dbReference type="PANTHER" id="PTHR43156">
    <property type="entry name" value="STAGE II SPORULATION PROTEIN E-RELATED"/>
    <property type="match status" value="1"/>
</dbReference>
<dbReference type="InterPro" id="IPR052016">
    <property type="entry name" value="Bact_Sigma-Reg"/>
</dbReference>
<accession>A0ABR5AEB7</accession>
<name>A0ABR5AEB7_9BACL</name>
<feature type="transmembrane region" description="Helical" evidence="2">
    <location>
        <begin position="257"/>
        <end position="274"/>
    </location>
</feature>
<evidence type="ECO:0000259" key="3">
    <source>
        <dbReference type="PROSITE" id="PS51746"/>
    </source>
</evidence>
<feature type="domain" description="PPM-type phosphatase" evidence="3">
    <location>
        <begin position="605"/>
        <end position="815"/>
    </location>
</feature>
<keyword evidence="1" id="KW-0378">Hydrolase</keyword>
<dbReference type="EMBL" id="JXAK01000038">
    <property type="protein sequence ID" value="KIL39391.1"/>
    <property type="molecule type" value="Genomic_DNA"/>
</dbReference>
<dbReference type="Pfam" id="PF07228">
    <property type="entry name" value="SpoIIE"/>
    <property type="match status" value="1"/>
</dbReference>
<dbReference type="RefSeq" id="WP_041049324.1">
    <property type="nucleotide sequence ID" value="NZ_JXAK01000038.1"/>
</dbReference>
<dbReference type="SMART" id="SM00331">
    <property type="entry name" value="PP2C_SIG"/>
    <property type="match status" value="1"/>
</dbReference>
<dbReference type="Gene3D" id="3.60.40.10">
    <property type="entry name" value="PPM-type phosphatase domain"/>
    <property type="match status" value="1"/>
</dbReference>
<dbReference type="Proteomes" id="UP000031967">
    <property type="component" value="Unassembled WGS sequence"/>
</dbReference>
<evidence type="ECO:0000313" key="4">
    <source>
        <dbReference type="EMBL" id="KIL39391.1"/>
    </source>
</evidence>
<gene>
    <name evidence="4" type="ORF">SD70_20250</name>
</gene>
<keyword evidence="2" id="KW-0812">Transmembrane</keyword>
<dbReference type="InterPro" id="IPR014221">
    <property type="entry name" value="SpoII_E"/>
</dbReference>
<feature type="transmembrane region" description="Helical" evidence="2">
    <location>
        <begin position="43"/>
        <end position="76"/>
    </location>
</feature>
<organism evidence="4 5">
    <name type="scientific">Gordoniibacillus kamchatkensis</name>
    <dbReference type="NCBI Taxonomy" id="1590651"/>
    <lineage>
        <taxon>Bacteria</taxon>
        <taxon>Bacillati</taxon>
        <taxon>Bacillota</taxon>
        <taxon>Bacilli</taxon>
        <taxon>Bacillales</taxon>
        <taxon>Paenibacillaceae</taxon>
        <taxon>Gordoniibacillus</taxon>
    </lineage>
</organism>
<reference evidence="4 5" key="1">
    <citation type="submission" date="2014-12" db="EMBL/GenBank/DDBJ databases">
        <title>Draft genome sequence of Paenibacillus kamchatkensis strain B-2647.</title>
        <authorList>
            <person name="Karlyshev A.V."/>
            <person name="Kudryashova E.B."/>
        </authorList>
    </citation>
    <scope>NUCLEOTIDE SEQUENCE [LARGE SCALE GENOMIC DNA]</scope>
    <source>
        <strain evidence="4 5">VKM B-2647</strain>
    </source>
</reference>
<evidence type="ECO:0000256" key="1">
    <source>
        <dbReference type="ARBA" id="ARBA00022801"/>
    </source>
</evidence>